<dbReference type="InterPro" id="IPR000742">
    <property type="entry name" value="EGF"/>
</dbReference>
<evidence type="ECO:0000259" key="20">
    <source>
        <dbReference type="PROSITE" id="PS50214"/>
    </source>
</evidence>
<evidence type="ECO:0000256" key="10">
    <source>
        <dbReference type="ARBA" id="ARBA00022989"/>
    </source>
</evidence>
<keyword evidence="6 17" id="KW-0812">Transmembrane</keyword>
<dbReference type="PROSITE" id="PS50214">
    <property type="entry name" value="DISINTEGRIN_2"/>
    <property type="match status" value="1"/>
</dbReference>
<dbReference type="GO" id="GO:0008584">
    <property type="term" value="P:male gonad development"/>
    <property type="evidence" value="ECO:0007669"/>
    <property type="project" value="TreeGrafter"/>
</dbReference>
<dbReference type="FunFam" id="4.10.70.10:FF:000001">
    <property type="entry name" value="Disintegrin and metalloproteinase domain-containing protein 22"/>
    <property type="match status" value="1"/>
</dbReference>
<dbReference type="InterPro" id="IPR001590">
    <property type="entry name" value="Peptidase_M12B"/>
</dbReference>
<dbReference type="InterPro" id="IPR006586">
    <property type="entry name" value="ADAM_Cys-rich"/>
</dbReference>
<feature type="binding site" evidence="16">
    <location>
        <position position="338"/>
    </location>
    <ligand>
        <name>Zn(2+)</name>
        <dbReference type="ChEBI" id="CHEBI:29105"/>
        <note>catalytic</note>
    </ligand>
</feature>
<dbReference type="Pfam" id="PF08516">
    <property type="entry name" value="ADAM_CR"/>
    <property type="match status" value="1"/>
</dbReference>
<keyword evidence="12 15" id="KW-1015">Disulfide bond</keyword>
<evidence type="ECO:0000256" key="5">
    <source>
        <dbReference type="ARBA" id="ARBA00022656"/>
    </source>
</evidence>
<dbReference type="SMART" id="SM00050">
    <property type="entry name" value="DISIN"/>
    <property type="match status" value="1"/>
</dbReference>
<dbReference type="InterPro" id="IPR024079">
    <property type="entry name" value="MetalloPept_cat_dom_sf"/>
</dbReference>
<dbReference type="Proteomes" id="UP001142489">
    <property type="component" value="Unassembled WGS sequence"/>
</dbReference>
<dbReference type="PANTHER" id="PTHR11905">
    <property type="entry name" value="ADAM A DISINTEGRIN AND METALLOPROTEASE DOMAIN"/>
    <property type="match status" value="1"/>
</dbReference>
<dbReference type="GO" id="GO:0009897">
    <property type="term" value="C:external side of plasma membrane"/>
    <property type="evidence" value="ECO:0007669"/>
    <property type="project" value="TreeGrafter"/>
</dbReference>
<keyword evidence="5" id="KW-0800">Toxin</keyword>
<evidence type="ECO:0000256" key="12">
    <source>
        <dbReference type="ARBA" id="ARBA00023157"/>
    </source>
</evidence>
<sequence length="723" mass="80803">MTSRSCLLLMVLSSTLNGDVAQSVPPGFKYTSYEVIIPRKLAPRYGQQDPHGISYLLAFEGKGHMVHLRQKKGFVPKEFPIFTYSKEGKLQVDYPFIRDDCFYHGFVQGKSSSLVTLSTCSGGLRGLLQLENKTYEIEPVQASATFQHVVYRLEEKEGAVLMGCGLTEEEEKQQEAMMKKTGNTVAKRESRREWWSHTRHVKVAVVVDHERYVRFGRNETVVAMQILDIFHTAQSFFEPLSVHLSIAGLEIWTRGNLIDESDHMESTLRAFSDWRRIVLLKRLQNDAGHLFIYKSYELTLGIAFLGQICSNYYGTGVTSYMTSNLFDVTVTFAHELGHNLGMMHDEKYCSCDRSACIMRAFHSRTDKFSNCSYNAYFNKRNSHCLLIPPDHKKMYKLKLCGNRIVEDGEQCDCGSDSQCKLDLCCQSNCMLRPGAACAIGLCCTNCQYLPARSVCRKTIGICDLPEYCNGTSETCPEDVYVQDGTPCDEGAYCYHGSCTTHNGQCKMIFGSKAEVASDNCFRVMNARHDRFGNCGLKHGTYTMCNAKDILCGRIQCEDVEIIPDLEDHSTIIQTQIGHHQCWGTDYHSGMEIADIGAVKDGTSCGTDMMCISGHCVKASLLMYDCNVTKCNNRGVCNTHRHCHCDYGWAPPDCLYEGYGGSIDSGPASEDRSGIFIGTIAGVLIFLIAAVMGISFAVFCKSILRNHLRRSSSSISPEESSETV</sequence>
<dbReference type="InterPro" id="IPR036436">
    <property type="entry name" value="Disintegrin_dom_sf"/>
</dbReference>
<dbReference type="PRINTS" id="PR00289">
    <property type="entry name" value="DISINTEGRIN"/>
</dbReference>
<dbReference type="InterPro" id="IPR002870">
    <property type="entry name" value="Peptidase_M12B_N"/>
</dbReference>
<dbReference type="PROSITE" id="PS00427">
    <property type="entry name" value="DISINTEGRIN_1"/>
    <property type="match status" value="1"/>
</dbReference>
<keyword evidence="18" id="KW-0732">Signal</keyword>
<dbReference type="GO" id="GO:1990913">
    <property type="term" value="C:sperm head plasma membrane"/>
    <property type="evidence" value="ECO:0007669"/>
    <property type="project" value="TreeGrafter"/>
</dbReference>
<evidence type="ECO:0000313" key="22">
    <source>
        <dbReference type="EMBL" id="KAJ7344758.1"/>
    </source>
</evidence>
<dbReference type="PROSITE" id="PS50026">
    <property type="entry name" value="EGF_3"/>
    <property type="match status" value="1"/>
</dbReference>
<keyword evidence="15" id="KW-0245">EGF-like domain</keyword>
<keyword evidence="10 17" id="KW-1133">Transmembrane helix</keyword>
<dbReference type="EMBL" id="JAPFRF010000001">
    <property type="protein sequence ID" value="KAJ7344758.1"/>
    <property type="molecule type" value="Genomic_DNA"/>
</dbReference>
<dbReference type="GO" id="GO:0005576">
    <property type="term" value="C:extracellular region"/>
    <property type="evidence" value="ECO:0007669"/>
    <property type="project" value="UniProtKB-SubCell"/>
</dbReference>
<keyword evidence="11 17" id="KW-0472">Membrane</keyword>
<dbReference type="Pfam" id="PF01421">
    <property type="entry name" value="Reprolysin"/>
    <property type="match status" value="1"/>
</dbReference>
<evidence type="ECO:0000313" key="23">
    <source>
        <dbReference type="Proteomes" id="UP001142489"/>
    </source>
</evidence>
<proteinExistence type="predicted"/>
<dbReference type="SUPFAM" id="SSF57552">
    <property type="entry name" value="Blood coagulation inhibitor (disintegrin)"/>
    <property type="match status" value="1"/>
</dbReference>
<feature type="binding site" evidence="16">
    <location>
        <position position="334"/>
    </location>
    <ligand>
        <name>Zn(2+)</name>
        <dbReference type="ChEBI" id="CHEBI:29105"/>
        <note>catalytic</note>
    </ligand>
</feature>
<keyword evidence="9 16" id="KW-0862">Zinc</keyword>
<dbReference type="Pfam" id="PF01562">
    <property type="entry name" value="Pep_M12B_propep"/>
    <property type="match status" value="1"/>
</dbReference>
<dbReference type="SUPFAM" id="SSF55486">
    <property type="entry name" value="Metalloproteases ('zincins'), catalytic domain"/>
    <property type="match status" value="1"/>
</dbReference>
<evidence type="ECO:0000256" key="14">
    <source>
        <dbReference type="PROSITE-ProRule" id="PRU00068"/>
    </source>
</evidence>
<evidence type="ECO:0000259" key="21">
    <source>
        <dbReference type="PROSITE" id="PS50215"/>
    </source>
</evidence>
<evidence type="ECO:0000256" key="2">
    <source>
        <dbReference type="ARBA" id="ARBA00004479"/>
    </source>
</evidence>
<comment type="caution">
    <text evidence="15">Lacks conserved residue(s) required for the propagation of feature annotation.</text>
</comment>
<feature type="binding site" evidence="16">
    <location>
        <position position="344"/>
    </location>
    <ligand>
        <name>Zn(2+)</name>
        <dbReference type="ChEBI" id="CHEBI:29105"/>
        <note>catalytic</note>
    </ligand>
</feature>
<keyword evidence="13" id="KW-1199">Hemostasis impairing toxin</keyword>
<dbReference type="OrthoDB" id="5951731at2759"/>
<dbReference type="GO" id="GO:0046872">
    <property type="term" value="F:metal ion binding"/>
    <property type="evidence" value="ECO:0007669"/>
    <property type="project" value="UniProtKB-KW"/>
</dbReference>
<evidence type="ECO:0000256" key="6">
    <source>
        <dbReference type="ARBA" id="ARBA00022692"/>
    </source>
</evidence>
<feature type="chain" id="PRO_5040203868" description="Disintegrin and metalloproteinase domain-containing protein 20-like" evidence="18">
    <location>
        <begin position="22"/>
        <end position="723"/>
    </location>
</feature>
<dbReference type="Pfam" id="PF00200">
    <property type="entry name" value="Disintegrin"/>
    <property type="match status" value="1"/>
</dbReference>
<accession>A0A9Q0Y9Z0</accession>
<keyword evidence="8" id="KW-0378">Hydrolase</keyword>
<evidence type="ECO:0000256" key="9">
    <source>
        <dbReference type="ARBA" id="ARBA00022833"/>
    </source>
</evidence>
<evidence type="ECO:0000256" key="16">
    <source>
        <dbReference type="PROSITE-ProRule" id="PRU00276"/>
    </source>
</evidence>
<dbReference type="GO" id="GO:0006508">
    <property type="term" value="P:proteolysis"/>
    <property type="evidence" value="ECO:0007669"/>
    <property type="project" value="InterPro"/>
</dbReference>
<evidence type="ECO:0000256" key="3">
    <source>
        <dbReference type="ARBA" id="ARBA00004613"/>
    </source>
</evidence>
<reference evidence="22" key="1">
    <citation type="journal article" date="2023" name="DNA Res.">
        <title>Chromosome-level genome assembly of Phrynocephalus forsythii using third-generation DNA sequencing and Hi-C analysis.</title>
        <authorList>
            <person name="Qi Y."/>
            <person name="Zhao W."/>
            <person name="Zhao Y."/>
            <person name="Niu C."/>
            <person name="Cao S."/>
            <person name="Zhang Y."/>
        </authorList>
    </citation>
    <scope>NUCLEOTIDE SEQUENCE</scope>
    <source>
        <tissue evidence="22">Muscle</tissue>
    </source>
</reference>
<dbReference type="PANTHER" id="PTHR11905:SF251">
    <property type="entry name" value="MEDIATOR COMPLEX SUBUNIT 6"/>
    <property type="match status" value="1"/>
</dbReference>
<feature type="transmembrane region" description="Helical" evidence="17">
    <location>
        <begin position="674"/>
        <end position="699"/>
    </location>
</feature>
<comment type="subcellular location">
    <subcellularLocation>
        <location evidence="2">Membrane</location>
        <topology evidence="2">Single-pass type I membrane protein</topology>
    </subcellularLocation>
    <subcellularLocation>
        <location evidence="3">Secreted</location>
    </subcellularLocation>
</comment>
<dbReference type="InterPro" id="IPR001762">
    <property type="entry name" value="Disintegrin_dom"/>
</dbReference>
<feature type="domain" description="EGF-like" evidence="19">
    <location>
        <begin position="621"/>
        <end position="654"/>
    </location>
</feature>
<comment type="caution">
    <text evidence="22">The sequence shown here is derived from an EMBL/GenBank/DDBJ whole genome shotgun (WGS) entry which is preliminary data.</text>
</comment>
<gene>
    <name evidence="22" type="ORF">JRQ81_000708</name>
</gene>
<dbReference type="Gene3D" id="3.40.390.10">
    <property type="entry name" value="Collagenase (Catalytic Domain)"/>
    <property type="match status" value="1"/>
</dbReference>
<evidence type="ECO:0000256" key="8">
    <source>
        <dbReference type="ARBA" id="ARBA00022801"/>
    </source>
</evidence>
<evidence type="ECO:0000259" key="19">
    <source>
        <dbReference type="PROSITE" id="PS50026"/>
    </source>
</evidence>
<evidence type="ECO:0000256" key="17">
    <source>
        <dbReference type="SAM" id="Phobius"/>
    </source>
</evidence>
<protein>
    <recommendedName>
        <fullName evidence="24">Disintegrin and metalloproteinase domain-containing protein 20-like</fullName>
    </recommendedName>
</protein>
<dbReference type="PROSITE" id="PS01186">
    <property type="entry name" value="EGF_2"/>
    <property type="match status" value="1"/>
</dbReference>
<dbReference type="InterPro" id="IPR018358">
    <property type="entry name" value="Disintegrin_CS"/>
</dbReference>
<evidence type="ECO:0000256" key="15">
    <source>
        <dbReference type="PROSITE-ProRule" id="PRU00076"/>
    </source>
</evidence>
<evidence type="ECO:0000256" key="1">
    <source>
        <dbReference type="ARBA" id="ARBA00001947"/>
    </source>
</evidence>
<feature type="disulfide bond" evidence="16">
    <location>
        <begin position="351"/>
        <end position="356"/>
    </location>
</feature>
<evidence type="ECO:0000256" key="11">
    <source>
        <dbReference type="ARBA" id="ARBA00023136"/>
    </source>
</evidence>
<keyword evidence="4" id="KW-0964">Secreted</keyword>
<evidence type="ECO:0000256" key="4">
    <source>
        <dbReference type="ARBA" id="ARBA00022525"/>
    </source>
</evidence>
<dbReference type="InterPro" id="IPR034027">
    <property type="entry name" value="Reprolysin_adamalysin"/>
</dbReference>
<dbReference type="Gene3D" id="4.10.70.10">
    <property type="entry name" value="Disintegrin domain"/>
    <property type="match status" value="1"/>
</dbReference>
<feature type="disulfide bond" evidence="14">
    <location>
        <begin position="455"/>
        <end position="475"/>
    </location>
</feature>
<organism evidence="22 23">
    <name type="scientific">Phrynocephalus forsythii</name>
    <dbReference type="NCBI Taxonomy" id="171643"/>
    <lineage>
        <taxon>Eukaryota</taxon>
        <taxon>Metazoa</taxon>
        <taxon>Chordata</taxon>
        <taxon>Craniata</taxon>
        <taxon>Vertebrata</taxon>
        <taxon>Euteleostomi</taxon>
        <taxon>Lepidosauria</taxon>
        <taxon>Squamata</taxon>
        <taxon>Bifurcata</taxon>
        <taxon>Unidentata</taxon>
        <taxon>Episquamata</taxon>
        <taxon>Toxicofera</taxon>
        <taxon>Iguania</taxon>
        <taxon>Acrodonta</taxon>
        <taxon>Agamidae</taxon>
        <taxon>Agaminae</taxon>
        <taxon>Phrynocephalus</taxon>
    </lineage>
</organism>
<dbReference type="GO" id="GO:0004222">
    <property type="term" value="F:metalloendopeptidase activity"/>
    <property type="evidence" value="ECO:0007669"/>
    <property type="project" value="InterPro"/>
</dbReference>
<feature type="domain" description="Disintegrin" evidence="20">
    <location>
        <begin position="397"/>
        <end position="483"/>
    </location>
</feature>
<feature type="active site" evidence="16">
    <location>
        <position position="335"/>
    </location>
</feature>
<feature type="domain" description="Peptidase M12B" evidence="21">
    <location>
        <begin position="199"/>
        <end position="389"/>
    </location>
</feature>
<keyword evidence="23" id="KW-1185">Reference proteome</keyword>
<dbReference type="CDD" id="cd04269">
    <property type="entry name" value="ZnMc_adamalysin_II_like"/>
    <property type="match status" value="1"/>
</dbReference>
<feature type="signal peptide" evidence="18">
    <location>
        <begin position="1"/>
        <end position="21"/>
    </location>
</feature>
<dbReference type="GO" id="GO:0090729">
    <property type="term" value="F:toxin activity"/>
    <property type="evidence" value="ECO:0007669"/>
    <property type="project" value="UniProtKB-KW"/>
</dbReference>
<evidence type="ECO:0008006" key="24">
    <source>
        <dbReference type="Google" id="ProtNLM"/>
    </source>
</evidence>
<dbReference type="PROSITE" id="PS50215">
    <property type="entry name" value="ADAM_MEPRO"/>
    <property type="match status" value="1"/>
</dbReference>
<evidence type="ECO:0000256" key="7">
    <source>
        <dbReference type="ARBA" id="ARBA00022723"/>
    </source>
</evidence>
<evidence type="ECO:0000256" key="18">
    <source>
        <dbReference type="SAM" id="SignalP"/>
    </source>
</evidence>
<dbReference type="SMART" id="SM00608">
    <property type="entry name" value="ACR"/>
    <property type="match status" value="1"/>
</dbReference>
<evidence type="ECO:0000256" key="13">
    <source>
        <dbReference type="ARBA" id="ARBA00023240"/>
    </source>
</evidence>
<dbReference type="AlphaFoldDB" id="A0A9Q0Y9Z0"/>
<feature type="disulfide bond" evidence="15">
    <location>
        <begin position="644"/>
        <end position="653"/>
    </location>
</feature>
<name>A0A9Q0Y9Z0_9SAUR</name>
<keyword evidence="7 16" id="KW-0479">Metal-binding</keyword>
<dbReference type="FunFam" id="3.40.390.10:FF:000002">
    <property type="entry name" value="Disintegrin and metalloproteinase domain-containing protein 22"/>
    <property type="match status" value="1"/>
</dbReference>
<comment type="cofactor">
    <cofactor evidence="1">
        <name>Zn(2+)</name>
        <dbReference type="ChEBI" id="CHEBI:29105"/>
    </cofactor>
</comment>